<dbReference type="InterPro" id="IPR009057">
    <property type="entry name" value="Homeodomain-like_sf"/>
</dbReference>
<keyword evidence="3" id="KW-0804">Transcription</keyword>
<dbReference type="InterPro" id="IPR018062">
    <property type="entry name" value="HTH_AraC-typ_CS"/>
</dbReference>
<dbReference type="PANTHER" id="PTHR47893">
    <property type="entry name" value="REGULATORY PROTEIN PCHR"/>
    <property type="match status" value="1"/>
</dbReference>
<dbReference type="InterPro" id="IPR053142">
    <property type="entry name" value="PchR_regulatory_protein"/>
</dbReference>
<dbReference type="PROSITE" id="PS00041">
    <property type="entry name" value="HTH_ARAC_FAMILY_1"/>
    <property type="match status" value="1"/>
</dbReference>
<evidence type="ECO:0000256" key="3">
    <source>
        <dbReference type="ARBA" id="ARBA00023163"/>
    </source>
</evidence>
<dbReference type="eggNOG" id="COG2207">
    <property type="taxonomic scope" value="Bacteria"/>
</dbReference>
<feature type="domain" description="HTH araC/xylS-type" evidence="4">
    <location>
        <begin position="84"/>
        <end position="182"/>
    </location>
</feature>
<gene>
    <name evidence="5" type="ORF">BRYFOR_05518</name>
</gene>
<dbReference type="InterPro" id="IPR018060">
    <property type="entry name" value="HTH_AraC"/>
</dbReference>
<dbReference type="InterPro" id="IPR020449">
    <property type="entry name" value="Tscrpt_reg_AraC-type_HTH"/>
</dbReference>
<dbReference type="Pfam" id="PF12833">
    <property type="entry name" value="HTH_18"/>
    <property type="match status" value="1"/>
</dbReference>
<evidence type="ECO:0000256" key="1">
    <source>
        <dbReference type="ARBA" id="ARBA00023015"/>
    </source>
</evidence>
<comment type="caution">
    <text evidence="5">The sequence shown here is derived from an EMBL/GenBank/DDBJ whole genome shotgun (WGS) entry which is preliminary data.</text>
</comment>
<dbReference type="EMBL" id="ACCL02000002">
    <property type="protein sequence ID" value="EET62483.1"/>
    <property type="molecule type" value="Genomic_DNA"/>
</dbReference>
<sequence length="195" mass="22742">MMQAIPINLDSIGSTLEIEKNWYLSTTPPKLQNLFSEMYEAKGIEQAAYFKIKAVELLYHMNQLTQNHGCDFKYFDKGQIRTTKEIWGYMISHLEEKHSLEDLTRKYKINLSLFHMVFSQIYGDTPYSCLKKYKMNIAAGRLLDSEDKIGEIAIDLGYSNASKFAKAFQSVYGELPKDYRKNKKEYERAIFGNLR</sequence>
<dbReference type="Gene3D" id="1.10.10.60">
    <property type="entry name" value="Homeodomain-like"/>
    <property type="match status" value="1"/>
</dbReference>
<dbReference type="PROSITE" id="PS01124">
    <property type="entry name" value="HTH_ARAC_FAMILY_2"/>
    <property type="match status" value="1"/>
</dbReference>
<proteinExistence type="predicted"/>
<evidence type="ECO:0000313" key="5">
    <source>
        <dbReference type="EMBL" id="EET62483.1"/>
    </source>
</evidence>
<dbReference type="GO" id="GO:0043565">
    <property type="term" value="F:sequence-specific DNA binding"/>
    <property type="evidence" value="ECO:0007669"/>
    <property type="project" value="InterPro"/>
</dbReference>
<dbReference type="AlphaFoldDB" id="C6LA76"/>
<dbReference type="GO" id="GO:0003700">
    <property type="term" value="F:DNA-binding transcription factor activity"/>
    <property type="evidence" value="ECO:0007669"/>
    <property type="project" value="InterPro"/>
</dbReference>
<dbReference type="SMART" id="SM00342">
    <property type="entry name" value="HTH_ARAC"/>
    <property type="match status" value="1"/>
</dbReference>
<keyword evidence="2" id="KW-0238">DNA-binding</keyword>
<keyword evidence="1" id="KW-0805">Transcription regulation</keyword>
<dbReference type="STRING" id="168384.SAMN05660368_02219"/>
<dbReference type="Proteomes" id="UP000005561">
    <property type="component" value="Unassembled WGS sequence"/>
</dbReference>
<keyword evidence="6" id="KW-1185">Reference proteome</keyword>
<evidence type="ECO:0000313" key="6">
    <source>
        <dbReference type="Proteomes" id="UP000005561"/>
    </source>
</evidence>
<dbReference type="PANTHER" id="PTHR47893:SF1">
    <property type="entry name" value="REGULATORY PROTEIN PCHR"/>
    <property type="match status" value="1"/>
</dbReference>
<organism evidence="5 6">
    <name type="scientific">Marvinbryantia formatexigens DSM 14469</name>
    <dbReference type="NCBI Taxonomy" id="478749"/>
    <lineage>
        <taxon>Bacteria</taxon>
        <taxon>Bacillati</taxon>
        <taxon>Bacillota</taxon>
        <taxon>Clostridia</taxon>
        <taxon>Lachnospirales</taxon>
        <taxon>Lachnospiraceae</taxon>
        <taxon>Marvinbryantia</taxon>
    </lineage>
</organism>
<dbReference type="PRINTS" id="PR00032">
    <property type="entry name" value="HTHARAC"/>
</dbReference>
<dbReference type="SUPFAM" id="SSF46689">
    <property type="entry name" value="Homeodomain-like"/>
    <property type="match status" value="1"/>
</dbReference>
<evidence type="ECO:0000256" key="2">
    <source>
        <dbReference type="ARBA" id="ARBA00023125"/>
    </source>
</evidence>
<protein>
    <recommendedName>
        <fullName evidence="4">HTH araC/xylS-type domain-containing protein</fullName>
    </recommendedName>
</protein>
<reference evidence="5" key="1">
    <citation type="submission" date="2009-07" db="EMBL/GenBank/DDBJ databases">
        <authorList>
            <person name="Weinstock G."/>
            <person name="Sodergren E."/>
            <person name="Clifton S."/>
            <person name="Fulton L."/>
            <person name="Fulton B."/>
            <person name="Courtney L."/>
            <person name="Fronick C."/>
            <person name="Harrison M."/>
            <person name="Strong C."/>
            <person name="Farmer C."/>
            <person name="Delahaunty K."/>
            <person name="Markovic C."/>
            <person name="Hall O."/>
            <person name="Minx P."/>
            <person name="Tomlinson C."/>
            <person name="Mitreva M."/>
            <person name="Nelson J."/>
            <person name="Hou S."/>
            <person name="Wollam A."/>
            <person name="Pepin K.H."/>
            <person name="Johnson M."/>
            <person name="Bhonagiri V."/>
            <person name="Nash W.E."/>
            <person name="Warren W."/>
            <person name="Chinwalla A."/>
            <person name="Mardis E.R."/>
            <person name="Wilson R.K."/>
        </authorList>
    </citation>
    <scope>NUCLEOTIDE SEQUENCE [LARGE SCALE GENOMIC DNA]</scope>
    <source>
        <strain evidence="5">DSM 14469</strain>
    </source>
</reference>
<evidence type="ECO:0000259" key="4">
    <source>
        <dbReference type="PROSITE" id="PS01124"/>
    </source>
</evidence>
<accession>C6LA76</accession>
<name>C6LA76_9FIRM</name>